<dbReference type="RefSeq" id="XP_010245929.1">
    <property type="nucleotide sequence ID" value="XM_010247627.1"/>
</dbReference>
<keyword evidence="3" id="KW-0808">Transferase</keyword>
<dbReference type="STRING" id="4432.A0A1U7ZEP8"/>
<proteinExistence type="predicted"/>
<sequence length="212" mass="24040">MKAGGLGNVAGALPKALAQRGHKVMVVAPPYGNYTKIQETGVRKRCKVEGQDIEVIFFQAYIDDKDFVFMDSPMFCNIEEKIYGESREDILKRMVLFGKAALEVLYCKHTRYSILMIHNRAQRGRGPVRDFCYVDLSQNYFKLYDPGGREHFNVLAAGLSAVERVVTVSHGYAWERETKEGGWDRHQIIQRDARRDGAVPIVHTVAGLRNCV</sequence>
<protein>
    <submittedName>
        <fullName evidence="7">Granule-bound starch synthase 2, chloroplastic/amyloplastic-like</fullName>
    </submittedName>
</protein>
<accession>A0A1U7ZEP8</accession>
<evidence type="ECO:0000256" key="2">
    <source>
        <dbReference type="ARBA" id="ARBA00022676"/>
    </source>
</evidence>
<evidence type="ECO:0000256" key="1">
    <source>
        <dbReference type="ARBA" id="ARBA00004727"/>
    </source>
</evidence>
<dbReference type="InParanoid" id="A0A1U7ZEP8"/>
<evidence type="ECO:0000256" key="3">
    <source>
        <dbReference type="ARBA" id="ARBA00022679"/>
    </source>
</evidence>
<reference evidence="7" key="1">
    <citation type="submission" date="2025-08" db="UniProtKB">
        <authorList>
            <consortium name="RefSeq"/>
        </authorList>
    </citation>
    <scope>IDENTIFICATION</scope>
</reference>
<keyword evidence="2" id="KW-0328">Glycosyltransferase</keyword>
<organism evidence="6 7">
    <name type="scientific">Nelumbo nucifera</name>
    <name type="common">Sacred lotus</name>
    <dbReference type="NCBI Taxonomy" id="4432"/>
    <lineage>
        <taxon>Eukaryota</taxon>
        <taxon>Viridiplantae</taxon>
        <taxon>Streptophyta</taxon>
        <taxon>Embryophyta</taxon>
        <taxon>Tracheophyta</taxon>
        <taxon>Spermatophyta</taxon>
        <taxon>Magnoliopsida</taxon>
        <taxon>Proteales</taxon>
        <taxon>Nelumbonaceae</taxon>
        <taxon>Nelumbo</taxon>
    </lineage>
</organism>
<dbReference type="eggNOG" id="ENOG502QT35">
    <property type="taxonomic scope" value="Eukaryota"/>
</dbReference>
<feature type="domain" description="Starch synthase catalytic" evidence="5">
    <location>
        <begin position="113"/>
        <end position="190"/>
    </location>
</feature>
<dbReference type="Pfam" id="PF08323">
    <property type="entry name" value="Glyco_transf_5"/>
    <property type="match status" value="2"/>
</dbReference>
<dbReference type="AlphaFoldDB" id="A0A1U7ZEP8"/>
<feature type="domain" description="Starch synthase catalytic" evidence="5">
    <location>
        <begin position="2"/>
        <end position="105"/>
    </location>
</feature>
<dbReference type="PANTHER" id="PTHR45825">
    <property type="entry name" value="GRANULE-BOUND STARCH SYNTHASE 1, CHLOROPLASTIC/AMYLOPLASTIC"/>
    <property type="match status" value="1"/>
</dbReference>
<dbReference type="PANTHER" id="PTHR45825:SF2">
    <property type="entry name" value="STARCH SYNTHASE 2, CHLOROPLASTIC_AMYLOPLASTIC"/>
    <property type="match status" value="1"/>
</dbReference>
<dbReference type="Gene3D" id="3.40.50.2000">
    <property type="entry name" value="Glycogen Phosphorylase B"/>
    <property type="match status" value="2"/>
</dbReference>
<comment type="pathway">
    <text evidence="1">Glycan biosynthesis; starch biosynthesis.</text>
</comment>
<dbReference type="UniPathway" id="UPA00152"/>
<evidence type="ECO:0000259" key="5">
    <source>
        <dbReference type="Pfam" id="PF08323"/>
    </source>
</evidence>
<dbReference type="SMR" id="A0A1U7ZEP8"/>
<keyword evidence="4" id="KW-0750">Starch biosynthesis</keyword>
<dbReference type="GO" id="GO:0019252">
    <property type="term" value="P:starch biosynthetic process"/>
    <property type="evidence" value="ECO:0007669"/>
    <property type="project" value="UniProtKB-UniPathway"/>
</dbReference>
<dbReference type="GO" id="GO:0016757">
    <property type="term" value="F:glycosyltransferase activity"/>
    <property type="evidence" value="ECO:0007669"/>
    <property type="project" value="UniProtKB-KW"/>
</dbReference>
<gene>
    <name evidence="7" type="primary">LOC104589343</name>
</gene>
<dbReference type="KEGG" id="nnu:104589343"/>
<dbReference type="InterPro" id="IPR013534">
    <property type="entry name" value="Starch_synth_cat_dom"/>
</dbReference>
<dbReference type="SUPFAM" id="SSF53756">
    <property type="entry name" value="UDP-Glycosyltransferase/glycogen phosphorylase"/>
    <property type="match status" value="1"/>
</dbReference>
<evidence type="ECO:0000256" key="4">
    <source>
        <dbReference type="ARBA" id="ARBA00022922"/>
    </source>
</evidence>
<dbReference type="OrthoDB" id="512920at2759"/>
<keyword evidence="6" id="KW-1185">Reference proteome</keyword>
<evidence type="ECO:0000313" key="6">
    <source>
        <dbReference type="Proteomes" id="UP000189703"/>
    </source>
</evidence>
<evidence type="ECO:0000313" key="7">
    <source>
        <dbReference type="RefSeq" id="XP_010245929.1"/>
    </source>
</evidence>
<dbReference type="GeneID" id="104589343"/>
<name>A0A1U7ZEP8_NELNU</name>
<dbReference type="Proteomes" id="UP000189703">
    <property type="component" value="Unplaced"/>
</dbReference>